<dbReference type="InterPro" id="IPR045851">
    <property type="entry name" value="AMP-bd_C_sf"/>
</dbReference>
<dbReference type="InterPro" id="IPR020806">
    <property type="entry name" value="PKS_PP-bd"/>
</dbReference>
<evidence type="ECO:0000256" key="2">
    <source>
        <dbReference type="ARBA" id="ARBA00022450"/>
    </source>
</evidence>
<name>A0ABV5CLU6_9ACTN</name>
<evidence type="ECO:0000259" key="4">
    <source>
        <dbReference type="PROSITE" id="PS50075"/>
    </source>
</evidence>
<dbReference type="InterPro" id="IPR009081">
    <property type="entry name" value="PP-bd_ACP"/>
</dbReference>
<dbReference type="Pfam" id="PF00668">
    <property type="entry name" value="Condensation"/>
    <property type="match status" value="1"/>
</dbReference>
<accession>A0ABV5CLU6</accession>
<dbReference type="PANTHER" id="PTHR45527:SF14">
    <property type="entry name" value="PLIPASTATIN SYNTHASE SUBUNIT B"/>
    <property type="match status" value="1"/>
</dbReference>
<organism evidence="5 6">
    <name type="scientific">Polymorphospora lycopeni</name>
    <dbReference type="NCBI Taxonomy" id="3140240"/>
    <lineage>
        <taxon>Bacteria</taxon>
        <taxon>Bacillati</taxon>
        <taxon>Actinomycetota</taxon>
        <taxon>Actinomycetes</taxon>
        <taxon>Micromonosporales</taxon>
        <taxon>Micromonosporaceae</taxon>
        <taxon>Polymorphospora</taxon>
    </lineage>
</organism>
<dbReference type="SUPFAM" id="SSF56801">
    <property type="entry name" value="Acetyl-CoA synthetase-like"/>
    <property type="match status" value="1"/>
</dbReference>
<dbReference type="InterPro" id="IPR025110">
    <property type="entry name" value="AMP-bd_C"/>
</dbReference>
<dbReference type="InterPro" id="IPR006162">
    <property type="entry name" value="Ppantetheine_attach_site"/>
</dbReference>
<dbReference type="SUPFAM" id="SSF52777">
    <property type="entry name" value="CoA-dependent acyltransferases"/>
    <property type="match status" value="1"/>
</dbReference>
<dbReference type="InterPro" id="IPR000873">
    <property type="entry name" value="AMP-dep_synth/lig_dom"/>
</dbReference>
<evidence type="ECO:0000256" key="3">
    <source>
        <dbReference type="ARBA" id="ARBA00022553"/>
    </source>
</evidence>
<dbReference type="Pfam" id="PF00501">
    <property type="entry name" value="AMP-binding"/>
    <property type="match status" value="1"/>
</dbReference>
<dbReference type="PROSITE" id="PS00012">
    <property type="entry name" value="PHOSPHOPANTETHEINE"/>
    <property type="match status" value="1"/>
</dbReference>
<dbReference type="SMART" id="SM00823">
    <property type="entry name" value="PKS_PP"/>
    <property type="match status" value="1"/>
</dbReference>
<dbReference type="Gene3D" id="3.30.559.30">
    <property type="entry name" value="Nonribosomal peptide synthetase, condensation domain"/>
    <property type="match status" value="1"/>
</dbReference>
<dbReference type="InterPro" id="IPR042099">
    <property type="entry name" value="ANL_N_sf"/>
</dbReference>
<dbReference type="NCBIfam" id="TIGR01733">
    <property type="entry name" value="AA-adenyl-dom"/>
    <property type="match status" value="1"/>
</dbReference>
<dbReference type="InterPro" id="IPR036736">
    <property type="entry name" value="ACP-like_sf"/>
</dbReference>
<evidence type="ECO:0000256" key="1">
    <source>
        <dbReference type="ARBA" id="ARBA00001957"/>
    </source>
</evidence>
<dbReference type="InterPro" id="IPR010071">
    <property type="entry name" value="AA_adenyl_dom"/>
</dbReference>
<dbReference type="PANTHER" id="PTHR45527">
    <property type="entry name" value="NONRIBOSOMAL PEPTIDE SYNTHETASE"/>
    <property type="match status" value="1"/>
</dbReference>
<dbReference type="Pfam" id="PF00550">
    <property type="entry name" value="PP-binding"/>
    <property type="match status" value="1"/>
</dbReference>
<evidence type="ECO:0000313" key="5">
    <source>
        <dbReference type="EMBL" id="MFB6391803.1"/>
    </source>
</evidence>
<dbReference type="InterPro" id="IPR020845">
    <property type="entry name" value="AMP-binding_CS"/>
</dbReference>
<feature type="domain" description="Carrier" evidence="4">
    <location>
        <begin position="750"/>
        <end position="830"/>
    </location>
</feature>
<dbReference type="Gene3D" id="3.40.50.12780">
    <property type="entry name" value="N-terminal domain of ligase-like"/>
    <property type="match status" value="1"/>
</dbReference>
<dbReference type="RefSeq" id="WP_375732741.1">
    <property type="nucleotide sequence ID" value="NZ_JBCGDC010000003.1"/>
</dbReference>
<evidence type="ECO:0000313" key="6">
    <source>
        <dbReference type="Proteomes" id="UP001582793"/>
    </source>
</evidence>
<dbReference type="PROSITE" id="PS50075">
    <property type="entry name" value="CARRIER"/>
    <property type="match status" value="1"/>
</dbReference>
<dbReference type="SUPFAM" id="SSF47336">
    <property type="entry name" value="ACP-like"/>
    <property type="match status" value="1"/>
</dbReference>
<keyword evidence="6" id="KW-1185">Reference proteome</keyword>
<dbReference type="InterPro" id="IPR001242">
    <property type="entry name" value="Condensation_dom"/>
</dbReference>
<keyword evidence="3" id="KW-0597">Phosphoprotein</keyword>
<dbReference type="Pfam" id="PF13193">
    <property type="entry name" value="AMP-binding_C"/>
    <property type="match status" value="1"/>
</dbReference>
<protein>
    <submittedName>
        <fullName evidence="5">Amino acid adenylation domain-containing protein</fullName>
    </submittedName>
</protein>
<comment type="cofactor">
    <cofactor evidence="1">
        <name>pantetheine 4'-phosphate</name>
        <dbReference type="ChEBI" id="CHEBI:47942"/>
    </cofactor>
</comment>
<keyword evidence="2" id="KW-0596">Phosphopantetheine</keyword>
<dbReference type="Gene3D" id="1.10.1200.10">
    <property type="entry name" value="ACP-like"/>
    <property type="match status" value="1"/>
</dbReference>
<proteinExistence type="predicted"/>
<dbReference type="PROSITE" id="PS00455">
    <property type="entry name" value="AMP_BINDING"/>
    <property type="match status" value="1"/>
</dbReference>
<comment type="caution">
    <text evidence="5">The sequence shown here is derived from an EMBL/GenBank/DDBJ whole genome shotgun (WGS) entry which is preliminary data.</text>
</comment>
<dbReference type="SMART" id="SM01294">
    <property type="entry name" value="PKS_PP_betabranch"/>
    <property type="match status" value="1"/>
</dbReference>
<dbReference type="Gene3D" id="3.30.300.30">
    <property type="match status" value="1"/>
</dbReference>
<dbReference type="EMBL" id="JBCGDC010000003">
    <property type="protein sequence ID" value="MFB6391803.1"/>
    <property type="molecule type" value="Genomic_DNA"/>
</dbReference>
<gene>
    <name evidence="5" type="ORF">AAFH96_01620</name>
</gene>
<sequence>MTDSHGRQLAYWRQRLADAPELEFPTDRPRPNRPTGARSWAAREIPAVLVGELRALAGTRPSSFDAALLAGFLVVLNRHTGQEDLVVGSTGPGPVVLRTNLAGDLTFRALVDRCRGTVLDAAAHRDVPFGTLVDALAPEHVPGRHPLFQVAFGVAAAPPGTAAGDTGPDGAAPDLEVVVVDAGDGGLGLHAGYSTDLFDGDRITRLLDHVITVYARAVDAPDEPVGGLDPLGADERATLAAWGAGRAGFPADESLYRLFADQVRRTPDNIAVTAGDTHLTYAELDAAAGRVAARLARLRVGAGDLVAVCLPRTADLVTGILGILRTGAAYVPVDPDQPADRMAHILADSGVKAVLAPADFALPAGGHVRVSMADLPDEQGPVAAVGGTDLAYLIYTSGSTGRPKAVMIPHGNVVRLMRATDDWYHFDDTDVHTLFHSAAFDASVWELWGALLYGGRLVVVPYWETRSPERFHELLRHERVTVLEQTPAAFRQLVAVDERRPDAGELALRVVVLVGEALDPDSVRRWFDRHGEERPRVVNMYGITETTVHVTYQVLSRELLARCASPIGVALPDMPVRVVDAAGRPAPIGVWGELLVGGPAVSYGYLGRPELTARRFVPADGDRLYRSGDLVRWLSDGTLEYLGRADQQVKIRGFRIELGEIETALTDHAGVTDAVVVVRGEADNPLLVGYVVGTGYDEVALRAHLAARLPAYMVPAHLVRLDAIPLTGNGKTDRKALPEPRHEIGAGFTPPATATEKTLAAVWAGILGTDRITADRIGARDNFFELGGNSLQATQIISRVRDAFQISLEARQIFTHPTLERLAGQIDEAVRQQLDAAELDALEAEIAGLSDAEIHKLLGGAG</sequence>
<dbReference type="Proteomes" id="UP001582793">
    <property type="component" value="Unassembled WGS sequence"/>
</dbReference>
<reference evidence="5 6" key="1">
    <citation type="submission" date="2024-04" db="EMBL/GenBank/DDBJ databases">
        <title>Polymorphospora sp. isolated from Baiyangdian Lake in Xiong'an New Area.</title>
        <authorList>
            <person name="Zhang X."/>
            <person name="Liu J."/>
        </authorList>
    </citation>
    <scope>NUCLEOTIDE SEQUENCE [LARGE SCALE GENOMIC DNA]</scope>
    <source>
        <strain evidence="5 6">2-325</strain>
    </source>
</reference>
<dbReference type="CDD" id="cd17643">
    <property type="entry name" value="A_NRPS_Cytc1-like"/>
    <property type="match status" value="1"/>
</dbReference>